<reference evidence="2" key="1">
    <citation type="submission" date="2023-07" db="EMBL/GenBank/DDBJ databases">
        <title>draft genome sequence of fig (Ficus carica).</title>
        <authorList>
            <person name="Takahashi T."/>
            <person name="Nishimura K."/>
        </authorList>
    </citation>
    <scope>NUCLEOTIDE SEQUENCE</scope>
</reference>
<dbReference type="Proteomes" id="UP001187192">
    <property type="component" value="Unassembled WGS sequence"/>
</dbReference>
<accession>A0AA88B072</accession>
<feature type="compositionally biased region" description="Polar residues" evidence="1">
    <location>
        <begin position="1"/>
        <end position="19"/>
    </location>
</feature>
<organism evidence="2 3">
    <name type="scientific">Ficus carica</name>
    <name type="common">Common fig</name>
    <dbReference type="NCBI Taxonomy" id="3494"/>
    <lineage>
        <taxon>Eukaryota</taxon>
        <taxon>Viridiplantae</taxon>
        <taxon>Streptophyta</taxon>
        <taxon>Embryophyta</taxon>
        <taxon>Tracheophyta</taxon>
        <taxon>Spermatophyta</taxon>
        <taxon>Magnoliopsida</taxon>
        <taxon>eudicotyledons</taxon>
        <taxon>Gunneridae</taxon>
        <taxon>Pentapetalae</taxon>
        <taxon>rosids</taxon>
        <taxon>fabids</taxon>
        <taxon>Rosales</taxon>
        <taxon>Moraceae</taxon>
        <taxon>Ficeae</taxon>
        <taxon>Ficus</taxon>
    </lineage>
</organism>
<protein>
    <submittedName>
        <fullName evidence="2">Uncharacterized protein</fullName>
    </submittedName>
</protein>
<dbReference type="AlphaFoldDB" id="A0AA88B072"/>
<proteinExistence type="predicted"/>
<dbReference type="EMBL" id="BTGU01000052">
    <property type="protein sequence ID" value="GMN54531.1"/>
    <property type="molecule type" value="Genomic_DNA"/>
</dbReference>
<name>A0AA88B072_FICCA</name>
<keyword evidence="3" id="KW-1185">Reference proteome</keyword>
<feature type="compositionally biased region" description="Basic and acidic residues" evidence="1">
    <location>
        <begin position="27"/>
        <end position="39"/>
    </location>
</feature>
<evidence type="ECO:0000313" key="2">
    <source>
        <dbReference type="EMBL" id="GMN54531.1"/>
    </source>
</evidence>
<sequence>MCKKQGQPSSVSSPTTAPQHHTAGRRRRDDREDHRRRPMNEASAAALLAPVATVVTPSPYPPPRGCPNILRNPSVGMLVSENRPFSGVFHRKRRALIRCSF</sequence>
<comment type="caution">
    <text evidence="2">The sequence shown here is derived from an EMBL/GenBank/DDBJ whole genome shotgun (WGS) entry which is preliminary data.</text>
</comment>
<evidence type="ECO:0000256" key="1">
    <source>
        <dbReference type="SAM" id="MobiDB-lite"/>
    </source>
</evidence>
<gene>
    <name evidence="2" type="ORF">TIFTF001_023660</name>
</gene>
<evidence type="ECO:0000313" key="3">
    <source>
        <dbReference type="Proteomes" id="UP001187192"/>
    </source>
</evidence>
<feature type="region of interest" description="Disordered" evidence="1">
    <location>
        <begin position="1"/>
        <end position="44"/>
    </location>
</feature>